<proteinExistence type="predicted"/>
<name>A0AA36LPB2_YERMO</name>
<sequence>MSENTNYETSVADRDSALNTCTLIAEALGITGAVAGDTIAKVQQLVAENAALKNSYANYLTEQNLQAAPNVSPEAAFNHCVKWVDVMCPTPTTTQALNEIKAKGVEEQVSRLRQLKR</sequence>
<evidence type="ECO:0000313" key="2">
    <source>
        <dbReference type="Proteomes" id="UP000040841"/>
    </source>
</evidence>
<dbReference type="AlphaFoldDB" id="A0AA36LPB2"/>
<accession>A0AA36LPB2</accession>
<reference evidence="1 2" key="1">
    <citation type="submission" date="2015-03" db="EMBL/GenBank/DDBJ databases">
        <authorList>
            <consortium name="Pathogen Informatics"/>
            <person name="Murphy D."/>
        </authorList>
    </citation>
    <scope>NUCLEOTIDE SEQUENCE [LARGE SCALE GENOMIC DNA]</scope>
    <source>
        <strain evidence="1 2">FE82747</strain>
    </source>
</reference>
<evidence type="ECO:0000313" key="1">
    <source>
        <dbReference type="EMBL" id="CNI13128.1"/>
    </source>
</evidence>
<organism evidence="1 2">
    <name type="scientific">Yersinia mollaretii</name>
    <dbReference type="NCBI Taxonomy" id="33060"/>
    <lineage>
        <taxon>Bacteria</taxon>
        <taxon>Pseudomonadati</taxon>
        <taxon>Pseudomonadota</taxon>
        <taxon>Gammaproteobacteria</taxon>
        <taxon>Enterobacterales</taxon>
        <taxon>Yersiniaceae</taxon>
        <taxon>Yersinia</taxon>
    </lineage>
</organism>
<dbReference type="Proteomes" id="UP000040841">
    <property type="component" value="Unassembled WGS sequence"/>
</dbReference>
<dbReference type="EMBL" id="CQBM01000004">
    <property type="protein sequence ID" value="CNI13128.1"/>
    <property type="molecule type" value="Genomic_DNA"/>
</dbReference>
<dbReference type="RefSeq" id="WP_049678658.1">
    <property type="nucleotide sequence ID" value="NZ_CABMMJ010000004.1"/>
</dbReference>
<protein>
    <submittedName>
        <fullName evidence="1">Uncharacterized protein</fullName>
    </submittedName>
</protein>
<gene>
    <name evidence="1" type="ORF">ERS008502_02358</name>
</gene>
<comment type="caution">
    <text evidence="1">The sequence shown here is derived from an EMBL/GenBank/DDBJ whole genome shotgun (WGS) entry which is preliminary data.</text>
</comment>